<gene>
    <name evidence="2" type="ORF">UFOVP1244_140</name>
</gene>
<name>A0A6J5RM96_9CAUD</name>
<dbReference type="InterPro" id="IPR008258">
    <property type="entry name" value="Transglycosylase_SLT_dom_1"/>
</dbReference>
<dbReference type="Gene3D" id="1.10.530.10">
    <property type="match status" value="1"/>
</dbReference>
<dbReference type="CDD" id="cd16892">
    <property type="entry name" value="LT_VirB1-like"/>
    <property type="match status" value="1"/>
</dbReference>
<evidence type="ECO:0000313" key="2">
    <source>
        <dbReference type="EMBL" id="CAB4192944.1"/>
    </source>
</evidence>
<organism evidence="2">
    <name type="scientific">uncultured Caudovirales phage</name>
    <dbReference type="NCBI Taxonomy" id="2100421"/>
    <lineage>
        <taxon>Viruses</taxon>
        <taxon>Duplodnaviria</taxon>
        <taxon>Heunggongvirae</taxon>
        <taxon>Uroviricota</taxon>
        <taxon>Caudoviricetes</taxon>
        <taxon>Peduoviridae</taxon>
        <taxon>Maltschvirus</taxon>
        <taxon>Maltschvirus maltsch</taxon>
    </lineage>
</organism>
<dbReference type="EMBL" id="LR797181">
    <property type="protein sequence ID" value="CAB4192944.1"/>
    <property type="molecule type" value="Genomic_DNA"/>
</dbReference>
<proteinExistence type="predicted"/>
<accession>A0A6J5RM96</accession>
<sequence length="191" mass="19550">MGAVILTAATLVGLVGACAPAVANSTMLAVVQVESRGDPLAIYVNKSTVQPRPAATVESAAATVRRYVATGHTVDMGLAGINTRTAARLGLSIEQSFDPCANVAAGAAVLAEGYDRGVAEHGEGQRALRAALSAYNTGSLTHGMENGYVDRYGPWKEEGETKPPAQPAPAADLTTAADLYAADVRAALAER</sequence>
<protein>
    <submittedName>
        <fullName evidence="2">Type IV secretion system lytic transglycosylase VirB1</fullName>
    </submittedName>
</protein>
<evidence type="ECO:0000259" key="1">
    <source>
        <dbReference type="Pfam" id="PF01464"/>
    </source>
</evidence>
<feature type="domain" description="Transglycosylase SLT" evidence="1">
    <location>
        <begin position="18"/>
        <end position="151"/>
    </location>
</feature>
<reference evidence="2" key="1">
    <citation type="submission" date="2020-05" db="EMBL/GenBank/DDBJ databases">
        <authorList>
            <person name="Chiriac C."/>
            <person name="Salcher M."/>
            <person name="Ghai R."/>
            <person name="Kavagutti S V."/>
        </authorList>
    </citation>
    <scope>NUCLEOTIDE SEQUENCE</scope>
</reference>
<dbReference type="InterPro" id="IPR023346">
    <property type="entry name" value="Lysozyme-like_dom_sf"/>
</dbReference>
<dbReference type="SUPFAM" id="SSF53955">
    <property type="entry name" value="Lysozyme-like"/>
    <property type="match status" value="1"/>
</dbReference>
<dbReference type="Pfam" id="PF01464">
    <property type="entry name" value="SLT"/>
    <property type="match status" value="1"/>
</dbReference>